<evidence type="ECO:0000313" key="3">
    <source>
        <dbReference type="Proteomes" id="UP000063699"/>
    </source>
</evidence>
<evidence type="ECO:0000256" key="1">
    <source>
        <dbReference type="SAM" id="SignalP"/>
    </source>
</evidence>
<keyword evidence="3" id="KW-1185">Reference proteome</keyword>
<dbReference type="Proteomes" id="UP000063699">
    <property type="component" value="Chromosome"/>
</dbReference>
<sequence length="159" mass="16825">MPAVPMIAVMLAAAPVATAQPPLDSRIVGQLTKSTGEPVPNARVTAQSTTGWFRHDTQTGADGKYVLPGVTATGEQYKVRFDPWMGPVSLPTQWAHRKRTEAEADVVAVRPGEDTVVDDALFAAGTVTFTASAVDTGEPVRAFCAELSPTRRGCTTTAR</sequence>
<protein>
    <recommendedName>
        <fullName evidence="4">Alpha-amylase</fullName>
    </recommendedName>
</protein>
<evidence type="ECO:0008006" key="4">
    <source>
        <dbReference type="Google" id="ProtNLM"/>
    </source>
</evidence>
<dbReference type="SUPFAM" id="SSF49464">
    <property type="entry name" value="Carboxypeptidase regulatory domain-like"/>
    <property type="match status" value="1"/>
</dbReference>
<dbReference type="EMBL" id="CP012752">
    <property type="protein sequence ID" value="ALG07270.1"/>
    <property type="molecule type" value="Genomic_DNA"/>
</dbReference>
<name>A0A0N9HZH1_9PSEU</name>
<dbReference type="Gene3D" id="2.60.40.1120">
    <property type="entry name" value="Carboxypeptidase-like, regulatory domain"/>
    <property type="match status" value="1"/>
</dbReference>
<dbReference type="KEGG" id="kphy:AOZ06_10360"/>
<evidence type="ECO:0000313" key="2">
    <source>
        <dbReference type="EMBL" id="ALG07270.1"/>
    </source>
</evidence>
<keyword evidence="1" id="KW-0732">Signal</keyword>
<feature type="chain" id="PRO_5006035670" description="Alpha-amylase" evidence="1">
    <location>
        <begin position="20"/>
        <end position="159"/>
    </location>
</feature>
<reference evidence="2 3" key="1">
    <citation type="submission" date="2015-07" db="EMBL/GenBank/DDBJ databases">
        <title>Genome sequencing of Kibdelosporangium phytohabitans.</title>
        <authorList>
            <person name="Qin S."/>
            <person name="Xing K."/>
        </authorList>
    </citation>
    <scope>NUCLEOTIDE SEQUENCE [LARGE SCALE GENOMIC DNA]</scope>
    <source>
        <strain evidence="2 3">KLBMP1111</strain>
    </source>
</reference>
<dbReference type="InterPro" id="IPR008969">
    <property type="entry name" value="CarboxyPept-like_regulatory"/>
</dbReference>
<feature type="signal peptide" evidence="1">
    <location>
        <begin position="1"/>
        <end position="19"/>
    </location>
</feature>
<dbReference type="Pfam" id="PF13620">
    <property type="entry name" value="CarboxypepD_reg"/>
    <property type="match status" value="1"/>
</dbReference>
<organism evidence="2 3">
    <name type="scientific">Kibdelosporangium phytohabitans</name>
    <dbReference type="NCBI Taxonomy" id="860235"/>
    <lineage>
        <taxon>Bacteria</taxon>
        <taxon>Bacillati</taxon>
        <taxon>Actinomycetota</taxon>
        <taxon>Actinomycetes</taxon>
        <taxon>Pseudonocardiales</taxon>
        <taxon>Pseudonocardiaceae</taxon>
        <taxon>Kibdelosporangium</taxon>
    </lineage>
</organism>
<dbReference type="STRING" id="860235.AOZ06_10360"/>
<proteinExistence type="predicted"/>
<accession>A0A0N9HZH1</accession>
<gene>
    <name evidence="2" type="ORF">AOZ06_10360</name>
</gene>
<dbReference type="AlphaFoldDB" id="A0A0N9HZH1"/>